<dbReference type="SUPFAM" id="SSF51735">
    <property type="entry name" value="NAD(P)-binding Rossmann-fold domains"/>
    <property type="match status" value="1"/>
</dbReference>
<feature type="binding site" evidence="7">
    <location>
        <position position="66"/>
    </location>
    <ligand>
        <name>NADPH</name>
        <dbReference type="ChEBI" id="CHEBI:57783"/>
    </ligand>
</feature>
<gene>
    <name evidence="5 11" type="primary">proC</name>
    <name evidence="11" type="ORF">CVO76_10355</name>
</gene>
<sequence>MTPQATQRIAFLGCGSMNESILAGLLAAGLDPALVTATVRRAERAAELRRRHGIEALATAEDDGANVAAVRNADVVVLGVKPVGIVPLAREVSPALEPTAVVLSVAAAVSIAMIEAALPAGQPVIRSMPNTPSRLGRGVLSISAGTSAGPELMAQARELLRPAGTVVEIPEAQVDALSAISGSGPAYAFYLAEAMAAAGEELGLDPALAELIARETVAGAGFMLAEEGADATALRRAVTSPNGTTQSAIEAFDKLGLAHIVTAGAQSATARAAAITRELAGPPSA</sequence>
<comment type="catalytic activity">
    <reaction evidence="5 8">
        <text>L-proline + NADP(+) = (S)-1-pyrroline-5-carboxylate + NADPH + 2 H(+)</text>
        <dbReference type="Rhea" id="RHEA:14109"/>
        <dbReference type="ChEBI" id="CHEBI:15378"/>
        <dbReference type="ChEBI" id="CHEBI:17388"/>
        <dbReference type="ChEBI" id="CHEBI:57783"/>
        <dbReference type="ChEBI" id="CHEBI:58349"/>
        <dbReference type="ChEBI" id="CHEBI:60039"/>
        <dbReference type="EC" id="1.5.1.2"/>
    </reaction>
</comment>
<dbReference type="NCBIfam" id="TIGR00112">
    <property type="entry name" value="proC"/>
    <property type="match status" value="1"/>
</dbReference>
<evidence type="ECO:0000256" key="5">
    <source>
        <dbReference type="HAMAP-Rule" id="MF_01925"/>
    </source>
</evidence>
<keyword evidence="5 8" id="KW-0641">Proline biosynthesis</keyword>
<dbReference type="InterPro" id="IPR000304">
    <property type="entry name" value="Pyrroline-COOH_reductase"/>
</dbReference>
<dbReference type="PANTHER" id="PTHR11645">
    <property type="entry name" value="PYRROLINE-5-CARBOXYLATE REDUCTASE"/>
    <property type="match status" value="1"/>
</dbReference>
<reference evidence="11 12" key="1">
    <citation type="submission" date="2017-11" db="EMBL/GenBank/DDBJ databases">
        <title>Draft genome of Arthrobacter agilis strain UMCV2, a plant growth-promoting rhizobacterium and biocontrol capacity of phytopathogenic fungi.</title>
        <authorList>
            <person name="Martinez-Camara R."/>
            <person name="Santoyo G."/>
            <person name="Moreno-Hagelsieb G."/>
            <person name="Valencia-Cantero E."/>
        </authorList>
    </citation>
    <scope>NUCLEOTIDE SEQUENCE [LARGE SCALE GENOMIC DNA]</scope>
    <source>
        <strain evidence="11 12">UMCV2</strain>
    </source>
</reference>
<evidence type="ECO:0000313" key="12">
    <source>
        <dbReference type="Proteomes" id="UP000239187"/>
    </source>
</evidence>
<dbReference type="UniPathway" id="UPA00098">
    <property type="reaction ID" value="UER00361"/>
</dbReference>
<dbReference type="InterPro" id="IPR029036">
    <property type="entry name" value="P5CR_dimer"/>
</dbReference>
<comment type="pathway">
    <text evidence="5 8">Amino-acid biosynthesis; L-proline biosynthesis; L-proline from L-glutamate 5-semialdehyde: step 1/1.</text>
</comment>
<dbReference type="HAMAP" id="MF_01925">
    <property type="entry name" value="P5C_reductase"/>
    <property type="match status" value="1"/>
</dbReference>
<feature type="domain" description="Pyrroline-5-carboxylate reductase dimerisation" evidence="10">
    <location>
        <begin position="171"/>
        <end position="273"/>
    </location>
</feature>
<evidence type="ECO:0000256" key="6">
    <source>
        <dbReference type="NCBIfam" id="TIGR00112"/>
    </source>
</evidence>
<dbReference type="Pfam" id="PF03807">
    <property type="entry name" value="F420_oxidored"/>
    <property type="match status" value="1"/>
</dbReference>
<dbReference type="Proteomes" id="UP000239187">
    <property type="component" value="Chromosome"/>
</dbReference>
<comment type="similarity">
    <text evidence="1 5 8">Belongs to the pyrroline-5-carboxylate reductase family.</text>
</comment>
<accession>A0A2L0UFF5</accession>
<dbReference type="RefSeq" id="WP_208739174.1">
    <property type="nucleotide sequence ID" value="NZ_CP024915.1"/>
</dbReference>
<proteinExistence type="inferred from homology"/>
<evidence type="ECO:0000256" key="8">
    <source>
        <dbReference type="RuleBase" id="RU003903"/>
    </source>
</evidence>
<evidence type="ECO:0000259" key="9">
    <source>
        <dbReference type="Pfam" id="PF03807"/>
    </source>
</evidence>
<dbReference type="EMBL" id="CP024915">
    <property type="protein sequence ID" value="AUZ87984.1"/>
    <property type="molecule type" value="Genomic_DNA"/>
</dbReference>
<keyword evidence="5 8" id="KW-0028">Amino-acid biosynthesis</keyword>
<keyword evidence="2 5" id="KW-0521">NADP</keyword>
<keyword evidence="5" id="KW-0963">Cytoplasm</keyword>
<evidence type="ECO:0000256" key="1">
    <source>
        <dbReference type="ARBA" id="ARBA00005525"/>
    </source>
</evidence>
<organism evidence="11 12">
    <name type="scientific">Arthrobacter agilis</name>
    <dbReference type="NCBI Taxonomy" id="37921"/>
    <lineage>
        <taxon>Bacteria</taxon>
        <taxon>Bacillati</taxon>
        <taxon>Actinomycetota</taxon>
        <taxon>Actinomycetes</taxon>
        <taxon>Micrococcales</taxon>
        <taxon>Micrococcaceae</taxon>
        <taxon>Arthrobacter</taxon>
    </lineage>
</organism>
<dbReference type="InterPro" id="IPR028939">
    <property type="entry name" value="P5C_Rdtase_cat_N"/>
</dbReference>
<dbReference type="Pfam" id="PF14748">
    <property type="entry name" value="P5CR_dimer"/>
    <property type="match status" value="1"/>
</dbReference>
<evidence type="ECO:0000256" key="3">
    <source>
        <dbReference type="ARBA" id="ARBA00023002"/>
    </source>
</evidence>
<dbReference type="SUPFAM" id="SSF48179">
    <property type="entry name" value="6-phosphogluconate dehydrogenase C-terminal domain-like"/>
    <property type="match status" value="1"/>
</dbReference>
<dbReference type="Gene3D" id="3.40.50.720">
    <property type="entry name" value="NAD(P)-binding Rossmann-like Domain"/>
    <property type="match status" value="1"/>
</dbReference>
<feature type="binding site" evidence="7">
    <location>
        <begin position="12"/>
        <end position="17"/>
    </location>
    <ligand>
        <name>NADP(+)</name>
        <dbReference type="ChEBI" id="CHEBI:58349"/>
    </ligand>
</feature>
<comment type="function">
    <text evidence="4 5">Catalyzes the reduction of 1-pyrroline-5-carboxylate (PCA) to L-proline.</text>
</comment>
<dbReference type="GO" id="GO:0004735">
    <property type="term" value="F:pyrroline-5-carboxylate reductase activity"/>
    <property type="evidence" value="ECO:0007669"/>
    <property type="project" value="UniProtKB-UniRule"/>
</dbReference>
<dbReference type="GO" id="GO:0005737">
    <property type="term" value="C:cytoplasm"/>
    <property type="evidence" value="ECO:0007669"/>
    <property type="project" value="UniProtKB-SubCell"/>
</dbReference>
<dbReference type="PIRSF" id="PIRSF000193">
    <property type="entry name" value="Pyrrol-5-carb_rd"/>
    <property type="match status" value="1"/>
</dbReference>
<dbReference type="GO" id="GO:0055129">
    <property type="term" value="P:L-proline biosynthetic process"/>
    <property type="evidence" value="ECO:0007669"/>
    <property type="project" value="UniProtKB-UniRule"/>
</dbReference>
<dbReference type="InterPro" id="IPR008927">
    <property type="entry name" value="6-PGluconate_DH-like_C_sf"/>
</dbReference>
<evidence type="ECO:0000256" key="7">
    <source>
        <dbReference type="PIRSR" id="PIRSR000193-1"/>
    </source>
</evidence>
<dbReference type="PROSITE" id="PS00521">
    <property type="entry name" value="P5CR"/>
    <property type="match status" value="1"/>
</dbReference>
<dbReference type="InterPro" id="IPR036291">
    <property type="entry name" value="NAD(P)-bd_dom_sf"/>
</dbReference>
<evidence type="ECO:0000259" key="10">
    <source>
        <dbReference type="Pfam" id="PF14748"/>
    </source>
</evidence>
<evidence type="ECO:0000256" key="4">
    <source>
        <dbReference type="ARBA" id="ARBA00058118"/>
    </source>
</evidence>
<feature type="domain" description="Pyrroline-5-carboxylate reductase catalytic N-terminal" evidence="9">
    <location>
        <begin position="8"/>
        <end position="107"/>
    </location>
</feature>
<dbReference type="FunFam" id="1.10.3730.10:FF:000001">
    <property type="entry name" value="Pyrroline-5-carboxylate reductase"/>
    <property type="match status" value="1"/>
</dbReference>
<protein>
    <recommendedName>
        <fullName evidence="5 6">Pyrroline-5-carboxylate reductase</fullName>
        <shortName evidence="5">P5C reductase</shortName>
        <shortName evidence="5">P5CR</shortName>
        <ecNumber evidence="5 6">1.5.1.2</ecNumber>
    </recommendedName>
    <alternativeName>
        <fullName evidence="5">PCA reductase</fullName>
    </alternativeName>
</protein>
<comment type="subcellular location">
    <subcellularLocation>
        <location evidence="5">Cytoplasm</location>
    </subcellularLocation>
</comment>
<dbReference type="EC" id="1.5.1.2" evidence="5 6"/>
<dbReference type="InterPro" id="IPR053790">
    <property type="entry name" value="P5CR-like_CS"/>
</dbReference>
<comment type="catalytic activity">
    <reaction evidence="5">
        <text>L-proline + NAD(+) = (S)-1-pyrroline-5-carboxylate + NADH + 2 H(+)</text>
        <dbReference type="Rhea" id="RHEA:14105"/>
        <dbReference type="ChEBI" id="CHEBI:15378"/>
        <dbReference type="ChEBI" id="CHEBI:17388"/>
        <dbReference type="ChEBI" id="CHEBI:57540"/>
        <dbReference type="ChEBI" id="CHEBI:57945"/>
        <dbReference type="ChEBI" id="CHEBI:60039"/>
        <dbReference type="EC" id="1.5.1.2"/>
    </reaction>
</comment>
<keyword evidence="3 5" id="KW-0560">Oxidoreductase</keyword>
<name>A0A2L0UFF5_9MICC</name>
<evidence type="ECO:0000313" key="11">
    <source>
        <dbReference type="EMBL" id="AUZ87984.1"/>
    </source>
</evidence>
<dbReference type="Gene3D" id="1.10.3730.10">
    <property type="entry name" value="ProC C-terminal domain-like"/>
    <property type="match status" value="1"/>
</dbReference>
<evidence type="ECO:0000256" key="2">
    <source>
        <dbReference type="ARBA" id="ARBA00022857"/>
    </source>
</evidence>
<dbReference type="PANTHER" id="PTHR11645:SF0">
    <property type="entry name" value="PYRROLINE-5-CARBOXYLATE REDUCTASE 3"/>
    <property type="match status" value="1"/>
</dbReference>
<dbReference type="AlphaFoldDB" id="A0A2L0UFF5"/>